<dbReference type="EMBL" id="VJMI01013056">
    <property type="protein sequence ID" value="KAF0748686.1"/>
    <property type="molecule type" value="Genomic_DNA"/>
</dbReference>
<dbReference type="Proteomes" id="UP000469452">
    <property type="component" value="Unassembled WGS sequence"/>
</dbReference>
<sequence>MFNGLLQVMQSGIVPGNANNDNTAPELQKFDMLVYPNRSIQTDGIKAAIMKSFGFGQAGAEVLLIHPNYLLAALNDTQFEKYVTKRSKRAGGLHQYMQDVLSGKNTFVRVKEHAPYTSENEMNVYLNPLARASYNAKEKTWTFGDVSSAKAAKQATDVVTVAAPTPPSFDQLPKKLLESSLAQSGAQLILSSGQGLGIDVEPVATFADYA</sequence>
<dbReference type="AlphaFoldDB" id="A0A6A5AHW2"/>
<organism evidence="1 2">
    <name type="scientific">Aphanomyces astaci</name>
    <name type="common">Crayfish plague agent</name>
    <dbReference type="NCBI Taxonomy" id="112090"/>
    <lineage>
        <taxon>Eukaryota</taxon>
        <taxon>Sar</taxon>
        <taxon>Stramenopiles</taxon>
        <taxon>Oomycota</taxon>
        <taxon>Saprolegniomycetes</taxon>
        <taxon>Saprolegniales</taxon>
        <taxon>Verrucalvaceae</taxon>
        <taxon>Aphanomyces</taxon>
    </lineage>
</organism>
<accession>A0A6A5AHW2</accession>
<dbReference type="GO" id="GO:0016746">
    <property type="term" value="F:acyltransferase activity"/>
    <property type="evidence" value="ECO:0007669"/>
    <property type="project" value="InterPro"/>
</dbReference>
<dbReference type="Gene3D" id="3.40.47.10">
    <property type="match status" value="1"/>
</dbReference>
<evidence type="ECO:0000313" key="2">
    <source>
        <dbReference type="Proteomes" id="UP000469452"/>
    </source>
</evidence>
<gene>
    <name evidence="1" type="ORF">AaE_007280</name>
</gene>
<comment type="caution">
    <text evidence="1">The sequence shown here is derived from an EMBL/GenBank/DDBJ whole genome shotgun (WGS) entry which is preliminary data.</text>
</comment>
<name>A0A6A5AHW2_APHAT</name>
<protein>
    <submittedName>
        <fullName evidence="1">Uncharacterized protein</fullName>
    </submittedName>
</protein>
<proteinExistence type="predicted"/>
<feature type="non-terminal residue" evidence="1">
    <location>
        <position position="210"/>
    </location>
</feature>
<evidence type="ECO:0000313" key="1">
    <source>
        <dbReference type="EMBL" id="KAF0748686.1"/>
    </source>
</evidence>
<reference evidence="1 2" key="1">
    <citation type="submission" date="2019-06" db="EMBL/GenBank/DDBJ databases">
        <title>Genomics analysis of Aphanomyces spp. identifies a new class of oomycete effector associated with host adaptation.</title>
        <authorList>
            <person name="Gaulin E."/>
        </authorList>
    </citation>
    <scope>NUCLEOTIDE SEQUENCE [LARGE SCALE GENOMIC DNA]</scope>
    <source>
        <strain evidence="1 2">E</strain>
    </source>
</reference>
<dbReference type="InterPro" id="IPR016039">
    <property type="entry name" value="Thiolase-like"/>
</dbReference>